<dbReference type="SUPFAM" id="SSF46689">
    <property type="entry name" value="Homeodomain-like"/>
    <property type="match status" value="1"/>
</dbReference>
<feature type="domain" description="HTH rpiR-type" evidence="1">
    <location>
        <begin position="1"/>
        <end position="76"/>
    </location>
</feature>
<dbReference type="Proteomes" id="UP000199614">
    <property type="component" value="Unassembled WGS sequence"/>
</dbReference>
<sequence length="292" mass="31115">MTGFRDLEGWETLTTAERGVVVIAERDPLRFATSTAVEIAGMAVTSEATVIRAARKLGFDGIKGLKQACAARAGRDEGLAGSIRSRLDSLEDREVLSGDATARAVLAASARILVQLSETLERGVFDEVVGLIESSSRTMVYGLGTGFQVADYLSLGLERTGIGSRTLSGSGHALADDVHRLVPDDLLVVFAPRVLLSDIENLIDVAGSRVARIVLVSQVYPPKHVRDRVLMVELPSTAGSAASEVTAAWAISDCLVAELARRNPAAAISARDDVQRLRDGLSPGRIGRSRRR</sequence>
<dbReference type="GO" id="GO:0097367">
    <property type="term" value="F:carbohydrate derivative binding"/>
    <property type="evidence" value="ECO:0007669"/>
    <property type="project" value="InterPro"/>
</dbReference>
<evidence type="ECO:0000259" key="1">
    <source>
        <dbReference type="PROSITE" id="PS51071"/>
    </source>
</evidence>
<name>A0A1I4YL93_PSUAM</name>
<dbReference type="Gene3D" id="3.40.50.10490">
    <property type="entry name" value="Glucose-6-phosphate isomerase like protein, domain 1"/>
    <property type="match status" value="1"/>
</dbReference>
<dbReference type="InterPro" id="IPR036388">
    <property type="entry name" value="WH-like_DNA-bd_sf"/>
</dbReference>
<dbReference type="STRING" id="260086.SAMN05216207_1013139"/>
<protein>
    <submittedName>
        <fullName evidence="2">Transcriptional regulator, RpiR family</fullName>
    </submittedName>
</protein>
<accession>A0A1I4YL93</accession>
<organism evidence="2 3">
    <name type="scientific">Pseudonocardia ammonioxydans</name>
    <dbReference type="NCBI Taxonomy" id="260086"/>
    <lineage>
        <taxon>Bacteria</taxon>
        <taxon>Bacillati</taxon>
        <taxon>Actinomycetota</taxon>
        <taxon>Actinomycetes</taxon>
        <taxon>Pseudonocardiales</taxon>
        <taxon>Pseudonocardiaceae</taxon>
        <taxon>Pseudonocardia</taxon>
    </lineage>
</organism>
<gene>
    <name evidence="2" type="ORF">SAMN05216207_1013139</name>
</gene>
<dbReference type="GO" id="GO:0003700">
    <property type="term" value="F:DNA-binding transcription factor activity"/>
    <property type="evidence" value="ECO:0007669"/>
    <property type="project" value="InterPro"/>
</dbReference>
<dbReference type="PROSITE" id="PS51071">
    <property type="entry name" value="HTH_RPIR"/>
    <property type="match status" value="1"/>
</dbReference>
<keyword evidence="3" id="KW-1185">Reference proteome</keyword>
<dbReference type="Gene3D" id="1.10.10.10">
    <property type="entry name" value="Winged helix-like DNA-binding domain superfamily/Winged helix DNA-binding domain"/>
    <property type="match status" value="1"/>
</dbReference>
<dbReference type="GO" id="GO:1901135">
    <property type="term" value="P:carbohydrate derivative metabolic process"/>
    <property type="evidence" value="ECO:0007669"/>
    <property type="project" value="InterPro"/>
</dbReference>
<proteinExistence type="predicted"/>
<reference evidence="2 3" key="1">
    <citation type="submission" date="2016-10" db="EMBL/GenBank/DDBJ databases">
        <authorList>
            <person name="de Groot N.N."/>
        </authorList>
    </citation>
    <scope>NUCLEOTIDE SEQUENCE [LARGE SCALE GENOMIC DNA]</scope>
    <source>
        <strain evidence="2 3">CGMCC 4.1877</strain>
    </source>
</reference>
<evidence type="ECO:0000313" key="2">
    <source>
        <dbReference type="EMBL" id="SFN38757.1"/>
    </source>
</evidence>
<dbReference type="InterPro" id="IPR000281">
    <property type="entry name" value="HTH_RpiR"/>
</dbReference>
<evidence type="ECO:0000313" key="3">
    <source>
        <dbReference type="Proteomes" id="UP000199614"/>
    </source>
</evidence>
<dbReference type="InterPro" id="IPR046348">
    <property type="entry name" value="SIS_dom_sf"/>
</dbReference>
<dbReference type="RefSeq" id="WP_177238487.1">
    <property type="nucleotide sequence ID" value="NZ_FOUY01000013.1"/>
</dbReference>
<dbReference type="PANTHER" id="PTHR30514">
    <property type="entry name" value="GLUCOKINASE"/>
    <property type="match status" value="1"/>
</dbReference>
<dbReference type="InterPro" id="IPR047640">
    <property type="entry name" value="RpiR-like"/>
</dbReference>
<dbReference type="GO" id="GO:0003677">
    <property type="term" value="F:DNA binding"/>
    <property type="evidence" value="ECO:0007669"/>
    <property type="project" value="InterPro"/>
</dbReference>
<dbReference type="InterPro" id="IPR009057">
    <property type="entry name" value="Homeodomain-like_sf"/>
</dbReference>
<dbReference type="EMBL" id="FOUY01000013">
    <property type="protein sequence ID" value="SFN38757.1"/>
    <property type="molecule type" value="Genomic_DNA"/>
</dbReference>
<dbReference type="SUPFAM" id="SSF53697">
    <property type="entry name" value="SIS domain"/>
    <property type="match status" value="1"/>
</dbReference>
<dbReference type="AlphaFoldDB" id="A0A1I4YL93"/>